<evidence type="ECO:0000313" key="8">
    <source>
        <dbReference type="EMBL" id="MBB3149606.1"/>
    </source>
</evidence>
<dbReference type="CDD" id="cd05285">
    <property type="entry name" value="sorbitol_DH"/>
    <property type="match status" value="1"/>
</dbReference>
<dbReference type="InterPro" id="IPR036291">
    <property type="entry name" value="NAD(P)-bd_dom_sf"/>
</dbReference>
<dbReference type="Proteomes" id="UP000554520">
    <property type="component" value="Unassembled WGS sequence"/>
</dbReference>
<dbReference type="InterPro" id="IPR020843">
    <property type="entry name" value="ER"/>
</dbReference>
<dbReference type="Gene3D" id="3.90.180.10">
    <property type="entry name" value="Medium-chain alcohol dehydrogenases, catalytic domain"/>
    <property type="match status" value="1"/>
</dbReference>
<dbReference type="SUPFAM" id="SSF51735">
    <property type="entry name" value="NAD(P)-binding Rossmann-fold domains"/>
    <property type="match status" value="1"/>
</dbReference>
<dbReference type="PROSITE" id="PS00059">
    <property type="entry name" value="ADH_ZINC"/>
    <property type="match status" value="1"/>
</dbReference>
<dbReference type="RefSeq" id="WP_183665479.1">
    <property type="nucleotide sequence ID" value="NZ_JACHXN010000036.1"/>
</dbReference>
<evidence type="ECO:0000256" key="4">
    <source>
        <dbReference type="ARBA" id="ARBA00022833"/>
    </source>
</evidence>
<comment type="cofactor">
    <cofactor evidence="1 6">
        <name>Zn(2+)</name>
        <dbReference type="ChEBI" id="CHEBI:29105"/>
    </cofactor>
</comment>
<name>A0A839UF15_9HYPH</name>
<dbReference type="InterPro" id="IPR002328">
    <property type="entry name" value="ADH_Zn_CS"/>
</dbReference>
<dbReference type="InterPro" id="IPR013154">
    <property type="entry name" value="ADH-like_N"/>
</dbReference>
<dbReference type="Pfam" id="PF00107">
    <property type="entry name" value="ADH_zinc_N"/>
    <property type="match status" value="1"/>
</dbReference>
<dbReference type="SMART" id="SM00829">
    <property type="entry name" value="PKS_ER"/>
    <property type="match status" value="1"/>
</dbReference>
<dbReference type="InterPro" id="IPR011032">
    <property type="entry name" value="GroES-like_sf"/>
</dbReference>
<reference evidence="8 9" key="1">
    <citation type="submission" date="2020-08" db="EMBL/GenBank/DDBJ databases">
        <title>Genomic Encyclopedia of Type Strains, Phase III (KMG-III): the genomes of soil and plant-associated and newly described type strains.</title>
        <authorList>
            <person name="Whitman W."/>
        </authorList>
    </citation>
    <scope>NUCLEOTIDE SEQUENCE [LARGE SCALE GENOMIC DNA]</scope>
    <source>
        <strain evidence="8 9">CECT 7015</strain>
    </source>
</reference>
<protein>
    <submittedName>
        <fullName evidence="8">D-xylulose reductase</fullName>
        <ecNumber evidence="8">1.1.1.9</ecNumber>
    </submittedName>
</protein>
<evidence type="ECO:0000256" key="6">
    <source>
        <dbReference type="RuleBase" id="RU361277"/>
    </source>
</evidence>
<dbReference type="InterPro" id="IPR045306">
    <property type="entry name" value="SDH-like"/>
</dbReference>
<gene>
    <name evidence="8" type="ORF">FHS21_006060</name>
</gene>
<dbReference type="PANTHER" id="PTHR43161">
    <property type="entry name" value="SORBITOL DEHYDROGENASE"/>
    <property type="match status" value="1"/>
</dbReference>
<evidence type="ECO:0000256" key="3">
    <source>
        <dbReference type="ARBA" id="ARBA00022723"/>
    </source>
</evidence>
<dbReference type="InterPro" id="IPR013149">
    <property type="entry name" value="ADH-like_C"/>
</dbReference>
<dbReference type="AlphaFoldDB" id="A0A839UF15"/>
<dbReference type="GO" id="GO:0046526">
    <property type="term" value="F:D-xylulose reductase activity"/>
    <property type="evidence" value="ECO:0007669"/>
    <property type="project" value="UniProtKB-EC"/>
</dbReference>
<keyword evidence="5 8" id="KW-0560">Oxidoreductase</keyword>
<comment type="similarity">
    <text evidence="2 6">Belongs to the zinc-containing alcohol dehydrogenase family.</text>
</comment>
<evidence type="ECO:0000256" key="2">
    <source>
        <dbReference type="ARBA" id="ARBA00008072"/>
    </source>
</evidence>
<keyword evidence="4 6" id="KW-0862">Zinc</keyword>
<dbReference type="GO" id="GO:0008270">
    <property type="term" value="F:zinc ion binding"/>
    <property type="evidence" value="ECO:0007669"/>
    <property type="project" value="InterPro"/>
</dbReference>
<proteinExistence type="inferred from homology"/>
<dbReference type="Pfam" id="PF08240">
    <property type="entry name" value="ADH_N"/>
    <property type="match status" value="1"/>
</dbReference>
<evidence type="ECO:0000313" key="9">
    <source>
        <dbReference type="Proteomes" id="UP000554520"/>
    </source>
</evidence>
<dbReference type="EMBL" id="JACHXN010000036">
    <property type="protein sequence ID" value="MBB3149606.1"/>
    <property type="molecule type" value="Genomic_DNA"/>
</dbReference>
<evidence type="ECO:0000256" key="5">
    <source>
        <dbReference type="ARBA" id="ARBA00023002"/>
    </source>
</evidence>
<dbReference type="EC" id="1.1.1.9" evidence="8"/>
<evidence type="ECO:0000256" key="1">
    <source>
        <dbReference type="ARBA" id="ARBA00001947"/>
    </source>
</evidence>
<dbReference type="Gene3D" id="3.40.50.720">
    <property type="entry name" value="NAD(P)-binding Rossmann-like Domain"/>
    <property type="match status" value="1"/>
</dbReference>
<organism evidence="8 9">
    <name type="scientific">Phyllobacterium trifolii</name>
    <dbReference type="NCBI Taxonomy" id="300193"/>
    <lineage>
        <taxon>Bacteria</taxon>
        <taxon>Pseudomonadati</taxon>
        <taxon>Pseudomonadota</taxon>
        <taxon>Alphaproteobacteria</taxon>
        <taxon>Hyphomicrobiales</taxon>
        <taxon>Phyllobacteriaceae</taxon>
        <taxon>Phyllobacterium</taxon>
    </lineage>
</organism>
<dbReference type="SUPFAM" id="SSF50129">
    <property type="entry name" value="GroES-like"/>
    <property type="match status" value="1"/>
</dbReference>
<accession>A0A839UF15</accession>
<sequence>MNRITIANKNPSLKVPALVLEGVRQLALRDIELPLGVGHGQVKIAIHTVGICGSDVHYYTHGKIGPFVVHEPMVLGHEAAGTIVEVGAGVTHLHAGDRVCMEPGIPDPFSRAARLGIYNVDPSVRFWATPPVHGCLTPHVVHPAQYTYRLPDNVSFAEGAMVEPLAVGLQAVEKAAIMAGDTGVVIGAGPIGLMTALAALAGGCSRVVVADLQTGKLDVAAKFDGLIPVNVRETPLKAVIQELTGGWGADVVFEASGSVKAYEGLGDLLRPRGKAILIGMPVEPVAFDVSALMTKELRLETVFRYAHQYDRAMTMLGAGQINLNPLVSETFAFKDSVRAFERAAEGRPQDVKLQIRVAG</sequence>
<dbReference type="PANTHER" id="PTHR43161:SF9">
    <property type="entry name" value="SORBITOL DEHYDROGENASE"/>
    <property type="match status" value="1"/>
</dbReference>
<keyword evidence="9" id="KW-1185">Reference proteome</keyword>
<evidence type="ECO:0000259" key="7">
    <source>
        <dbReference type="SMART" id="SM00829"/>
    </source>
</evidence>
<feature type="domain" description="Enoyl reductase (ER)" evidence="7">
    <location>
        <begin position="22"/>
        <end position="348"/>
    </location>
</feature>
<comment type="caution">
    <text evidence="8">The sequence shown here is derived from an EMBL/GenBank/DDBJ whole genome shotgun (WGS) entry which is preliminary data.</text>
</comment>
<keyword evidence="3 6" id="KW-0479">Metal-binding</keyword>